<dbReference type="InterPro" id="IPR001223">
    <property type="entry name" value="Glyco_hydro18_cat"/>
</dbReference>
<dbReference type="GO" id="GO:0005576">
    <property type="term" value="C:extracellular region"/>
    <property type="evidence" value="ECO:0007669"/>
    <property type="project" value="TreeGrafter"/>
</dbReference>
<evidence type="ECO:0000313" key="4">
    <source>
        <dbReference type="Proteomes" id="UP001367676"/>
    </source>
</evidence>
<reference evidence="3 4" key="1">
    <citation type="submission" date="2024-03" db="EMBL/GenBank/DDBJ databases">
        <title>Adaptation during the transition from Ophiocordyceps entomopathogen to insect associate is accompanied by gene loss and intensified selection.</title>
        <authorList>
            <person name="Ward C.M."/>
            <person name="Onetto C.A."/>
            <person name="Borneman A.R."/>
        </authorList>
    </citation>
    <scope>NUCLEOTIDE SEQUENCE [LARGE SCALE GENOMIC DNA]</scope>
    <source>
        <strain evidence="3">AWRI1</strain>
        <tissue evidence="3">Single Adult Female</tissue>
    </source>
</reference>
<evidence type="ECO:0000259" key="2">
    <source>
        <dbReference type="SMART" id="SM00636"/>
    </source>
</evidence>
<keyword evidence="4" id="KW-1185">Reference proteome</keyword>
<sequence length="491" mass="54385">MRGSNFQLICWTLTFFLEFLVCDARILRGESEHLKVPSTFHFSQARGKVQVSQGLVTVNPNAEVLATTEQSGDTELVEETNVPIVDDGGKTAAVVSQARGKVQVSQGLVTVNPNAEVLATTEQSGDTELVEETNIPIVDDGGTAAVVEAYNGEGSVDGQVHQISNGQEPVDHLGQPQVISDMPPIIEEPHTEITISAQYYPGVVCHYQVGTLFFYDDAYKVQPEQITVQNCNTLVASYAILNIDTFTIQAYSVEEEVIFSAKLQQEIEGQDFSHIKEGYLYLVQELSNAFSEYDLILSVSLPRQPIFIEIAYNLQEMINYVAFFYLISLDYNNNDNTGYLSRTAPLTAERFNDDSYVDYSVNFLLREMNIPPYFIVMALPMYGSTLILQDPNNRRFGDEYIDIGPPGPGAHISGILILSEVLYARTKQLAGVGIMSITMDDPRGDLCGFGPMPFTAIISKAFNANRAWSCQNLQISLENMIDPFTTNKYTG</sequence>
<accession>A0AAN9Y469</accession>
<evidence type="ECO:0000313" key="3">
    <source>
        <dbReference type="EMBL" id="KAK7590567.1"/>
    </source>
</evidence>
<dbReference type="Proteomes" id="UP001367676">
    <property type="component" value="Unassembled WGS sequence"/>
</dbReference>
<proteinExistence type="predicted"/>
<dbReference type="SUPFAM" id="SSF51445">
    <property type="entry name" value="(Trans)glycosidases"/>
    <property type="match status" value="1"/>
</dbReference>
<dbReference type="GO" id="GO:0006032">
    <property type="term" value="P:chitin catabolic process"/>
    <property type="evidence" value="ECO:0007669"/>
    <property type="project" value="TreeGrafter"/>
</dbReference>
<dbReference type="GO" id="GO:0005975">
    <property type="term" value="P:carbohydrate metabolic process"/>
    <property type="evidence" value="ECO:0007669"/>
    <property type="project" value="InterPro"/>
</dbReference>
<dbReference type="PANTHER" id="PTHR11177:SF360">
    <property type="entry name" value="CHITINASE 4-RELATED"/>
    <property type="match status" value="1"/>
</dbReference>
<dbReference type="GO" id="GO:0008061">
    <property type="term" value="F:chitin binding"/>
    <property type="evidence" value="ECO:0007669"/>
    <property type="project" value="InterPro"/>
</dbReference>
<dbReference type="Gene3D" id="3.20.20.80">
    <property type="entry name" value="Glycosidases"/>
    <property type="match status" value="1"/>
</dbReference>
<comment type="caution">
    <text evidence="3">The sequence shown here is derived from an EMBL/GenBank/DDBJ whole genome shotgun (WGS) entry which is preliminary data.</text>
</comment>
<feature type="chain" id="PRO_5042880303" description="Chitinase II/V-like catalytic domain-containing protein" evidence="1">
    <location>
        <begin position="25"/>
        <end position="491"/>
    </location>
</feature>
<gene>
    <name evidence="3" type="ORF">V9T40_002180</name>
</gene>
<protein>
    <recommendedName>
        <fullName evidence="2">Chitinase II/V-like catalytic domain-containing protein</fullName>
    </recommendedName>
</protein>
<dbReference type="GO" id="GO:0004568">
    <property type="term" value="F:chitinase activity"/>
    <property type="evidence" value="ECO:0007669"/>
    <property type="project" value="TreeGrafter"/>
</dbReference>
<name>A0AAN9Y469_9HEMI</name>
<dbReference type="Pfam" id="PF00704">
    <property type="entry name" value="Glyco_hydro_18"/>
    <property type="match status" value="1"/>
</dbReference>
<feature type="domain" description="Chitinase II/V-like catalytic" evidence="2">
    <location>
        <begin position="207"/>
        <end position="440"/>
    </location>
</feature>
<dbReference type="InterPro" id="IPR017853">
    <property type="entry name" value="GH"/>
</dbReference>
<keyword evidence="1" id="KW-0732">Signal</keyword>
<organism evidence="3 4">
    <name type="scientific">Parthenolecanium corni</name>
    <dbReference type="NCBI Taxonomy" id="536013"/>
    <lineage>
        <taxon>Eukaryota</taxon>
        <taxon>Metazoa</taxon>
        <taxon>Ecdysozoa</taxon>
        <taxon>Arthropoda</taxon>
        <taxon>Hexapoda</taxon>
        <taxon>Insecta</taxon>
        <taxon>Pterygota</taxon>
        <taxon>Neoptera</taxon>
        <taxon>Paraneoptera</taxon>
        <taxon>Hemiptera</taxon>
        <taxon>Sternorrhyncha</taxon>
        <taxon>Coccoidea</taxon>
        <taxon>Coccidae</taxon>
        <taxon>Parthenolecanium</taxon>
    </lineage>
</organism>
<dbReference type="SMART" id="SM00636">
    <property type="entry name" value="Glyco_18"/>
    <property type="match status" value="1"/>
</dbReference>
<dbReference type="InterPro" id="IPR011583">
    <property type="entry name" value="Chitinase_II/V-like_cat"/>
</dbReference>
<feature type="signal peptide" evidence="1">
    <location>
        <begin position="1"/>
        <end position="24"/>
    </location>
</feature>
<dbReference type="InterPro" id="IPR050314">
    <property type="entry name" value="Glycosyl_Hydrlase_18"/>
</dbReference>
<dbReference type="EMBL" id="JBBCAQ010000022">
    <property type="protein sequence ID" value="KAK7590567.1"/>
    <property type="molecule type" value="Genomic_DNA"/>
</dbReference>
<dbReference type="PANTHER" id="PTHR11177">
    <property type="entry name" value="CHITINASE"/>
    <property type="match status" value="1"/>
</dbReference>
<evidence type="ECO:0000256" key="1">
    <source>
        <dbReference type="SAM" id="SignalP"/>
    </source>
</evidence>
<dbReference type="AlphaFoldDB" id="A0AAN9Y469"/>